<dbReference type="PROSITE" id="PS50931">
    <property type="entry name" value="HTH_LYSR"/>
    <property type="match status" value="1"/>
</dbReference>
<feature type="domain" description="HTH lysR-type" evidence="5">
    <location>
        <begin position="1"/>
        <end position="58"/>
    </location>
</feature>
<gene>
    <name evidence="6" type="ORF">JMA39_05830</name>
</gene>
<keyword evidence="3" id="KW-0238">DNA-binding</keyword>
<dbReference type="Gene3D" id="3.40.190.290">
    <property type="match status" value="1"/>
</dbReference>
<dbReference type="SUPFAM" id="SSF46785">
    <property type="entry name" value="Winged helix' DNA-binding domain"/>
    <property type="match status" value="1"/>
</dbReference>
<sequence length="315" mass="35466">MELRHLKHFLVLAKLKHFNRAAVQLNLAQPSLSRSIQKMEERLGVKLLERNSKSVSLTEFGELVVRQGQKIIDDVDLLYRDIRSLNGLDAGDILIGSSPIPSNALLGSAIGNFIRLYPHINVELIVESPAELYERLIGGGLSMFVAETKATDFDKRDELVTLPLPEYEIIFCVRADHPLVMSKTLMLDDLREYPLALPRAMPLSLQTQFGDLFDKDRHDFGGLVKFDQFYPIKESLLNCNMVAITPEIAVRKELAEGRLVSLPVSDMVKLTSCFSIVYLKSKSLSPVTSGFIEFLLNRHPQKNTPTRYQLESALA</sequence>
<name>A0ABS1SVU2_9GAMM</name>
<dbReference type="InterPro" id="IPR000847">
    <property type="entry name" value="LysR_HTH_N"/>
</dbReference>
<evidence type="ECO:0000256" key="1">
    <source>
        <dbReference type="ARBA" id="ARBA00009437"/>
    </source>
</evidence>
<keyword evidence="2" id="KW-0805">Transcription regulation</keyword>
<keyword evidence="7" id="KW-1185">Reference proteome</keyword>
<evidence type="ECO:0000313" key="7">
    <source>
        <dbReference type="Proteomes" id="UP000604898"/>
    </source>
</evidence>
<organism evidence="6 7">
    <name type="scientific">Shewanella schlegeliana</name>
    <dbReference type="NCBI Taxonomy" id="190308"/>
    <lineage>
        <taxon>Bacteria</taxon>
        <taxon>Pseudomonadati</taxon>
        <taxon>Pseudomonadota</taxon>
        <taxon>Gammaproteobacteria</taxon>
        <taxon>Alteromonadales</taxon>
        <taxon>Shewanellaceae</taxon>
        <taxon>Shewanella</taxon>
    </lineage>
</organism>
<dbReference type="PANTHER" id="PTHR30126:SF98">
    <property type="entry name" value="HTH-TYPE TRANSCRIPTIONAL ACTIVATOR BAUR"/>
    <property type="match status" value="1"/>
</dbReference>
<accession>A0ABS1SVU2</accession>
<evidence type="ECO:0000259" key="5">
    <source>
        <dbReference type="PROSITE" id="PS50931"/>
    </source>
</evidence>
<dbReference type="Gene3D" id="1.10.10.10">
    <property type="entry name" value="Winged helix-like DNA-binding domain superfamily/Winged helix DNA-binding domain"/>
    <property type="match status" value="1"/>
</dbReference>
<dbReference type="CDD" id="cd05466">
    <property type="entry name" value="PBP2_LTTR_substrate"/>
    <property type="match status" value="1"/>
</dbReference>
<evidence type="ECO:0000313" key="6">
    <source>
        <dbReference type="EMBL" id="MBL4912658.1"/>
    </source>
</evidence>
<reference evidence="6 7" key="1">
    <citation type="submission" date="2021-01" db="EMBL/GenBank/DDBJ databases">
        <title>Genome sequence of Shewanella schlegeliana JCM 11561.</title>
        <authorList>
            <person name="Zhang H."/>
            <person name="Li C."/>
        </authorList>
    </citation>
    <scope>NUCLEOTIDE SEQUENCE [LARGE SCALE GENOMIC DNA]</scope>
    <source>
        <strain evidence="6 7">JCM 11561</strain>
    </source>
</reference>
<comment type="caution">
    <text evidence="6">The sequence shown here is derived from an EMBL/GenBank/DDBJ whole genome shotgun (WGS) entry which is preliminary data.</text>
</comment>
<comment type="similarity">
    <text evidence="1">Belongs to the LysR transcriptional regulatory family.</text>
</comment>
<evidence type="ECO:0000256" key="3">
    <source>
        <dbReference type="ARBA" id="ARBA00023125"/>
    </source>
</evidence>
<evidence type="ECO:0000256" key="2">
    <source>
        <dbReference type="ARBA" id="ARBA00023015"/>
    </source>
</evidence>
<evidence type="ECO:0000256" key="4">
    <source>
        <dbReference type="ARBA" id="ARBA00023163"/>
    </source>
</evidence>
<dbReference type="EMBL" id="JAESVD010000003">
    <property type="protein sequence ID" value="MBL4912658.1"/>
    <property type="molecule type" value="Genomic_DNA"/>
</dbReference>
<dbReference type="PANTHER" id="PTHR30126">
    <property type="entry name" value="HTH-TYPE TRANSCRIPTIONAL REGULATOR"/>
    <property type="match status" value="1"/>
</dbReference>
<dbReference type="InterPro" id="IPR036390">
    <property type="entry name" value="WH_DNA-bd_sf"/>
</dbReference>
<proteinExistence type="inferred from homology"/>
<dbReference type="Pfam" id="PF00126">
    <property type="entry name" value="HTH_1"/>
    <property type="match status" value="1"/>
</dbReference>
<dbReference type="PRINTS" id="PR00039">
    <property type="entry name" value="HTHLYSR"/>
</dbReference>
<dbReference type="RefSeq" id="WP_202720901.1">
    <property type="nucleotide sequence ID" value="NZ_BPEX01000017.1"/>
</dbReference>
<dbReference type="Pfam" id="PF03466">
    <property type="entry name" value="LysR_substrate"/>
    <property type="match status" value="1"/>
</dbReference>
<dbReference type="InterPro" id="IPR036388">
    <property type="entry name" value="WH-like_DNA-bd_sf"/>
</dbReference>
<dbReference type="SUPFAM" id="SSF53850">
    <property type="entry name" value="Periplasmic binding protein-like II"/>
    <property type="match status" value="1"/>
</dbReference>
<dbReference type="InterPro" id="IPR005119">
    <property type="entry name" value="LysR_subst-bd"/>
</dbReference>
<dbReference type="Proteomes" id="UP000604898">
    <property type="component" value="Unassembled WGS sequence"/>
</dbReference>
<protein>
    <submittedName>
        <fullName evidence="6">LysR family transcriptional regulator</fullName>
    </submittedName>
</protein>
<keyword evidence="4" id="KW-0804">Transcription</keyword>